<sequence>MGFGLPILRRLSKERFSLNTRGVWHAPTSDDNMRVLNSWMLTVLSLLLLGLRSSAQEPQSTVTLYQVLPSQLASLLTDTSTPTATPTLTQESFSFTITPIGTADSGSETTYSLREVVPLPVPNATEHITFDYIIVESASGHIITGSQVIDPSATGTAASATNNVHIASDNCTFNLEDGTGVCIEEFSGETGTATFTGVLLPFITIGVDSSGAMGIGVASRMWGGALLFTAAASWFLL</sequence>
<keyword evidence="2" id="KW-1185">Reference proteome</keyword>
<evidence type="ECO:0000313" key="2">
    <source>
        <dbReference type="Proteomes" id="UP001498398"/>
    </source>
</evidence>
<organism evidence="1 2">
    <name type="scientific">Marasmiellus scandens</name>
    <dbReference type="NCBI Taxonomy" id="2682957"/>
    <lineage>
        <taxon>Eukaryota</taxon>
        <taxon>Fungi</taxon>
        <taxon>Dikarya</taxon>
        <taxon>Basidiomycota</taxon>
        <taxon>Agaricomycotina</taxon>
        <taxon>Agaricomycetes</taxon>
        <taxon>Agaricomycetidae</taxon>
        <taxon>Agaricales</taxon>
        <taxon>Marasmiineae</taxon>
        <taxon>Omphalotaceae</taxon>
        <taxon>Marasmiellus</taxon>
    </lineage>
</organism>
<accession>A0ABR1JD57</accession>
<gene>
    <name evidence="1" type="ORF">VKT23_010194</name>
</gene>
<evidence type="ECO:0000313" key="1">
    <source>
        <dbReference type="EMBL" id="KAK7457849.1"/>
    </source>
</evidence>
<dbReference type="EMBL" id="JBANRG010000019">
    <property type="protein sequence ID" value="KAK7457849.1"/>
    <property type="molecule type" value="Genomic_DNA"/>
</dbReference>
<reference evidence="1 2" key="1">
    <citation type="submission" date="2024-01" db="EMBL/GenBank/DDBJ databases">
        <title>A draft genome for the cacao thread blight pathogen Marasmiellus scandens.</title>
        <authorList>
            <person name="Baruah I.K."/>
            <person name="Leung J."/>
            <person name="Bukari Y."/>
            <person name="Amoako-Attah I."/>
            <person name="Meinhardt L.W."/>
            <person name="Bailey B.A."/>
            <person name="Cohen S.P."/>
        </authorList>
    </citation>
    <scope>NUCLEOTIDE SEQUENCE [LARGE SCALE GENOMIC DNA]</scope>
    <source>
        <strain evidence="1 2">GH-19</strain>
    </source>
</reference>
<comment type="caution">
    <text evidence="1">The sequence shown here is derived from an EMBL/GenBank/DDBJ whole genome shotgun (WGS) entry which is preliminary data.</text>
</comment>
<dbReference type="Proteomes" id="UP001498398">
    <property type="component" value="Unassembled WGS sequence"/>
</dbReference>
<protein>
    <submittedName>
        <fullName evidence="1">Uncharacterized protein</fullName>
    </submittedName>
</protein>
<name>A0ABR1JD57_9AGAR</name>
<proteinExistence type="predicted"/>